<comment type="caution">
    <text evidence="1">The sequence shown here is derived from an EMBL/GenBank/DDBJ whole genome shotgun (WGS) entry which is preliminary data.</text>
</comment>
<dbReference type="EMBL" id="JBBWUH010000007">
    <property type="protein sequence ID" value="KAK8161899.1"/>
    <property type="molecule type" value="Genomic_DNA"/>
</dbReference>
<organism evidence="1 2">
    <name type="scientific">Phyllosticta citrichinensis</name>
    <dbReference type="NCBI Taxonomy" id="1130410"/>
    <lineage>
        <taxon>Eukaryota</taxon>
        <taxon>Fungi</taxon>
        <taxon>Dikarya</taxon>
        <taxon>Ascomycota</taxon>
        <taxon>Pezizomycotina</taxon>
        <taxon>Dothideomycetes</taxon>
        <taxon>Dothideomycetes incertae sedis</taxon>
        <taxon>Botryosphaeriales</taxon>
        <taxon>Phyllostictaceae</taxon>
        <taxon>Phyllosticta</taxon>
    </lineage>
</organism>
<gene>
    <name evidence="1" type="ORF">IWX90DRAFT_284052</name>
</gene>
<keyword evidence="2" id="KW-1185">Reference proteome</keyword>
<sequence length="155" mass="17594">MALLHLCPAAACDADSNLTISLELHAFRWSQSWALVRLLLVDILPLITSDSFFDCHAPAFSTLTCQNTLFRLSQPARVTQSFLLRLPQVRRPRPHVTDLSSGRYKRSSTVPQTILLTSLHSSLPWIPWKASMQQYSLRTVFCFLLRFLYADTASV</sequence>
<evidence type="ECO:0000313" key="1">
    <source>
        <dbReference type="EMBL" id="KAK8161899.1"/>
    </source>
</evidence>
<protein>
    <submittedName>
        <fullName evidence="1">Uncharacterized protein</fullName>
    </submittedName>
</protein>
<accession>A0ABR1XNW8</accession>
<reference evidence="1 2" key="1">
    <citation type="journal article" date="2022" name="G3 (Bethesda)">
        <title>Enemy or ally: a genomic approach to elucidate the lifestyle of Phyllosticta citrichinaensis.</title>
        <authorList>
            <person name="Buijs V.A."/>
            <person name="Groenewald J.Z."/>
            <person name="Haridas S."/>
            <person name="LaButti K.M."/>
            <person name="Lipzen A."/>
            <person name="Martin F.M."/>
            <person name="Barry K."/>
            <person name="Grigoriev I.V."/>
            <person name="Crous P.W."/>
            <person name="Seidl M.F."/>
        </authorList>
    </citation>
    <scope>NUCLEOTIDE SEQUENCE [LARGE SCALE GENOMIC DNA]</scope>
    <source>
        <strain evidence="1 2">CBS 129764</strain>
    </source>
</reference>
<name>A0ABR1XNW8_9PEZI</name>
<proteinExistence type="predicted"/>
<dbReference type="Proteomes" id="UP001456524">
    <property type="component" value="Unassembled WGS sequence"/>
</dbReference>
<evidence type="ECO:0000313" key="2">
    <source>
        <dbReference type="Proteomes" id="UP001456524"/>
    </source>
</evidence>